<accession>A0A645HXB9</accession>
<proteinExistence type="predicted"/>
<gene>
    <name evidence="1" type="ORF">SDC9_191241</name>
</gene>
<dbReference type="AlphaFoldDB" id="A0A645HXB9"/>
<protein>
    <submittedName>
        <fullName evidence="1">Uncharacterized protein</fullName>
    </submittedName>
</protein>
<evidence type="ECO:0000313" key="1">
    <source>
        <dbReference type="EMBL" id="MPN43681.1"/>
    </source>
</evidence>
<organism evidence="1">
    <name type="scientific">bioreactor metagenome</name>
    <dbReference type="NCBI Taxonomy" id="1076179"/>
    <lineage>
        <taxon>unclassified sequences</taxon>
        <taxon>metagenomes</taxon>
        <taxon>ecological metagenomes</taxon>
    </lineage>
</organism>
<reference evidence="1" key="1">
    <citation type="submission" date="2019-08" db="EMBL/GenBank/DDBJ databases">
        <authorList>
            <person name="Kucharzyk K."/>
            <person name="Murdoch R.W."/>
            <person name="Higgins S."/>
            <person name="Loffler F."/>
        </authorList>
    </citation>
    <scope>NUCLEOTIDE SEQUENCE</scope>
</reference>
<comment type="caution">
    <text evidence="1">The sequence shown here is derived from an EMBL/GenBank/DDBJ whole genome shotgun (WGS) entry which is preliminary data.</text>
</comment>
<dbReference type="EMBL" id="VSSQ01102230">
    <property type="protein sequence ID" value="MPN43681.1"/>
    <property type="molecule type" value="Genomic_DNA"/>
</dbReference>
<name>A0A645HXB9_9ZZZZ</name>
<sequence length="98" mass="11386">MAYLGKKRRFTRYRYGSNRFIFNLSDDFIELLISINIRLTGFRKHDLVTEISLHDVKVIVFLKIIAVAGCCYDDHLFTGNDDNILAEHAIQQICFSLT</sequence>